<keyword evidence="2" id="KW-1185">Reference proteome</keyword>
<evidence type="ECO:0000256" key="1">
    <source>
        <dbReference type="SAM" id="Coils"/>
    </source>
</evidence>
<evidence type="ECO:0000313" key="2">
    <source>
        <dbReference type="Proteomes" id="UP000095280"/>
    </source>
</evidence>
<accession>A0A1I8GMG6</accession>
<name>A0A1I8GMG6_9PLAT</name>
<protein>
    <submittedName>
        <fullName evidence="3">Spectrin repeat-containing domain protein</fullName>
    </submittedName>
</protein>
<dbReference type="Proteomes" id="UP000095280">
    <property type="component" value="Unplaced"/>
</dbReference>
<reference evidence="3" key="1">
    <citation type="submission" date="2016-11" db="UniProtKB">
        <authorList>
            <consortium name="WormBaseParasite"/>
        </authorList>
    </citation>
    <scope>IDENTIFICATION</scope>
</reference>
<dbReference type="WBParaSite" id="maker-uti_cns_0002345-snap-gene-0.20-mRNA-1">
    <property type="protein sequence ID" value="maker-uti_cns_0002345-snap-gene-0.20-mRNA-1"/>
    <property type="gene ID" value="maker-uti_cns_0002345-snap-gene-0.20"/>
</dbReference>
<evidence type="ECO:0000313" key="3">
    <source>
        <dbReference type="WBParaSite" id="maker-uti_cns_0002345-snap-gene-0.20-mRNA-1"/>
    </source>
</evidence>
<keyword evidence="1" id="KW-0175">Coiled coil</keyword>
<sequence>MMRATSFSILRAHRSDLNAFNAQCRRVNDWLNELHQLMERSTVFTSIKFTNYLEAERLLFHHLPELRAACREARRLCQLEPQLSPLLAKSVNKLQTVWMAVEDRLAEFKPQRNLLTESTTYGERSFCDQGDRATSSESSEILMQTEQMRQLTEAEKELQGLLAELASLRSALTASGESATNESKGEAVLRKAHIESLSLLSNWMASIRNRITLRTSELCRA</sequence>
<dbReference type="AlphaFoldDB" id="A0A1I8GMG6"/>
<proteinExistence type="predicted"/>
<feature type="coiled-coil region" evidence="1">
    <location>
        <begin position="144"/>
        <end position="171"/>
    </location>
</feature>
<organism evidence="2 3">
    <name type="scientific">Macrostomum lignano</name>
    <dbReference type="NCBI Taxonomy" id="282301"/>
    <lineage>
        <taxon>Eukaryota</taxon>
        <taxon>Metazoa</taxon>
        <taxon>Spiralia</taxon>
        <taxon>Lophotrochozoa</taxon>
        <taxon>Platyhelminthes</taxon>
        <taxon>Rhabditophora</taxon>
        <taxon>Macrostomorpha</taxon>
        <taxon>Macrostomida</taxon>
        <taxon>Macrostomidae</taxon>
        <taxon>Macrostomum</taxon>
    </lineage>
</organism>